<dbReference type="PROSITE" id="PS00211">
    <property type="entry name" value="ABC_TRANSPORTER_1"/>
    <property type="match status" value="1"/>
</dbReference>
<dbReference type="HOGENOM" id="CLU_000604_36_0_7"/>
<dbReference type="KEGG" id="sku:Sulku_1762"/>
<keyword evidence="1" id="KW-0547">Nucleotide-binding</keyword>
<dbReference type="InterPro" id="IPR027417">
    <property type="entry name" value="P-loop_NTPase"/>
</dbReference>
<evidence type="ECO:0000256" key="1">
    <source>
        <dbReference type="ARBA" id="ARBA00022741"/>
    </source>
</evidence>
<proteinExistence type="predicted"/>
<dbReference type="GO" id="GO:0005524">
    <property type="term" value="F:ATP binding"/>
    <property type="evidence" value="ECO:0007669"/>
    <property type="project" value="UniProtKB-KW"/>
</dbReference>
<sequence length="610" mass="69048">MIQINNLTKSYGTRFLFENLSLKLNAGNKVGFVGRNGSGKSTLFKIILGEEPYDSGEIIIPKNYRIGTLRQHLHFTHKSVREECASVLEGDMEHEVYRVEKILFGLGFTQEDLEKDPLSFSGGYQIRLNLVKLLVTEPNLLLLDEPTNYLDIVSLRWLASFIRSFEGEVILITHDRDFMDSVTTHTMGLRRRSVSIIKGDTRKYYANQAQEDELYVKTKINHDKKRAELEDFVARNKARASTATLAQSKQKELDKMGIMEDLEGEKDLSFSFSYKPTPAKVIMQVKDLSFGYTPDELLFKNLSFALEAKKCLAIIGKNGKGKSTLLNTLAGVLTPNGEITAHPSTAIAHFGQTNIDRLDKNRTITEEIQSADNTLQNVRIRGICGTMMFSGDDADKKISILSGGERSRVMLGKIIATPANLLFLDEPTNHLDMQSIDSLCDALKRFEGSVVIVTHSEMLLRELADQLVIFREGNAEFFDGNYDEFLEKIGWDEEITDAPKPAKVTPNVNKKENKQLRAALIQERSKLLSPLKKEVEHCENTIMKLEEKLKTSHELLTTYSNQGETSKLLELSKQVGEDEKMIEELFERLEIASDEITRIEAEYEEKLSEL</sequence>
<dbReference type="InterPro" id="IPR051309">
    <property type="entry name" value="ABCF_ATPase"/>
</dbReference>
<feature type="coiled-coil region" evidence="3">
    <location>
        <begin position="582"/>
        <end position="609"/>
    </location>
</feature>
<evidence type="ECO:0000313" key="6">
    <source>
        <dbReference type="Proteomes" id="UP000008721"/>
    </source>
</evidence>
<dbReference type="PANTHER" id="PTHR42855">
    <property type="entry name" value="ABC TRANSPORTER ATP-BINDING SUBUNIT"/>
    <property type="match status" value="1"/>
</dbReference>
<dbReference type="OrthoDB" id="9808609at2"/>
<keyword evidence="2" id="KW-0067">ATP-binding</keyword>
<dbReference type="Pfam" id="PF00005">
    <property type="entry name" value="ABC_tran"/>
    <property type="match status" value="2"/>
</dbReference>
<dbReference type="GO" id="GO:0016887">
    <property type="term" value="F:ATP hydrolysis activity"/>
    <property type="evidence" value="ECO:0007669"/>
    <property type="project" value="InterPro"/>
</dbReference>
<evidence type="ECO:0000256" key="3">
    <source>
        <dbReference type="SAM" id="Coils"/>
    </source>
</evidence>
<dbReference type="InterPro" id="IPR032781">
    <property type="entry name" value="ABC_tran_Xtn"/>
</dbReference>
<feature type="coiled-coil region" evidence="3">
    <location>
        <begin position="528"/>
        <end position="555"/>
    </location>
</feature>
<feature type="domain" description="ABC transporter" evidence="4">
    <location>
        <begin position="283"/>
        <end position="498"/>
    </location>
</feature>
<dbReference type="Gene3D" id="3.40.50.300">
    <property type="entry name" value="P-loop containing nucleotide triphosphate hydrolases"/>
    <property type="match status" value="2"/>
</dbReference>
<dbReference type="InterPro" id="IPR003439">
    <property type="entry name" value="ABC_transporter-like_ATP-bd"/>
</dbReference>
<dbReference type="PANTHER" id="PTHR42855:SF2">
    <property type="entry name" value="DRUG RESISTANCE ABC TRANSPORTER,ATP-BINDING PROTEIN"/>
    <property type="match status" value="1"/>
</dbReference>
<feature type="domain" description="ABC transporter" evidence="4">
    <location>
        <begin position="2"/>
        <end position="216"/>
    </location>
</feature>
<dbReference type="AlphaFoldDB" id="E4U121"/>
<organism evidence="5 6">
    <name type="scientific">Sulfuricurvum kujiense (strain ATCC BAA-921 / DSM 16994 / JCM 11577 / YK-1)</name>
    <dbReference type="NCBI Taxonomy" id="709032"/>
    <lineage>
        <taxon>Bacteria</taxon>
        <taxon>Pseudomonadati</taxon>
        <taxon>Campylobacterota</taxon>
        <taxon>Epsilonproteobacteria</taxon>
        <taxon>Campylobacterales</taxon>
        <taxon>Sulfurimonadaceae</taxon>
        <taxon>Sulfuricurvum</taxon>
    </lineage>
</organism>
<dbReference type="RefSeq" id="WP_013460620.1">
    <property type="nucleotide sequence ID" value="NC_014762.1"/>
</dbReference>
<dbReference type="InterPro" id="IPR017871">
    <property type="entry name" value="ABC_transporter-like_CS"/>
</dbReference>
<dbReference type="InterPro" id="IPR003593">
    <property type="entry name" value="AAA+_ATPase"/>
</dbReference>
<dbReference type="SMART" id="SM00382">
    <property type="entry name" value="AAA"/>
    <property type="match status" value="2"/>
</dbReference>
<dbReference type="PROSITE" id="PS50893">
    <property type="entry name" value="ABC_TRANSPORTER_2"/>
    <property type="match status" value="2"/>
</dbReference>
<dbReference type="Proteomes" id="UP000008721">
    <property type="component" value="Chromosome"/>
</dbReference>
<dbReference type="EMBL" id="CP002355">
    <property type="protein sequence ID" value="ADR34423.1"/>
    <property type="molecule type" value="Genomic_DNA"/>
</dbReference>
<dbReference type="STRING" id="709032.Sulku_1762"/>
<accession>E4U121</accession>
<dbReference type="CDD" id="cd03221">
    <property type="entry name" value="ABCF_EF-3"/>
    <property type="match status" value="2"/>
</dbReference>
<evidence type="ECO:0000256" key="2">
    <source>
        <dbReference type="ARBA" id="ARBA00022840"/>
    </source>
</evidence>
<dbReference type="Pfam" id="PF12848">
    <property type="entry name" value="ABC_tran_Xtn"/>
    <property type="match status" value="1"/>
</dbReference>
<dbReference type="eggNOG" id="COG0488">
    <property type="taxonomic scope" value="Bacteria"/>
</dbReference>
<gene>
    <name evidence="5" type="ordered locus">Sulku_1762</name>
</gene>
<evidence type="ECO:0000259" key="4">
    <source>
        <dbReference type="PROSITE" id="PS50893"/>
    </source>
</evidence>
<dbReference type="SUPFAM" id="SSF52540">
    <property type="entry name" value="P-loop containing nucleoside triphosphate hydrolases"/>
    <property type="match status" value="2"/>
</dbReference>
<name>E4U121_SULKY</name>
<keyword evidence="6" id="KW-1185">Reference proteome</keyword>
<reference evidence="5 6" key="1">
    <citation type="journal article" date="2012" name="Stand. Genomic Sci.">
        <title>Complete genome sequence of the sulfur compounds oxidizing chemolithoautotroph Sulfuricurvum kujiense type strain (YK-1(T)).</title>
        <authorList>
            <person name="Han C."/>
            <person name="Kotsyurbenko O."/>
            <person name="Chertkov O."/>
            <person name="Held B."/>
            <person name="Lapidus A."/>
            <person name="Nolan M."/>
            <person name="Lucas S."/>
            <person name="Hammon N."/>
            <person name="Deshpande S."/>
            <person name="Cheng J.F."/>
            <person name="Tapia R."/>
            <person name="Goodwin L.A."/>
            <person name="Pitluck S."/>
            <person name="Liolios K."/>
            <person name="Pagani I."/>
            <person name="Ivanova N."/>
            <person name="Mavromatis K."/>
            <person name="Mikhailova N."/>
            <person name="Pati A."/>
            <person name="Chen A."/>
            <person name="Palaniappan K."/>
            <person name="Land M."/>
            <person name="Hauser L."/>
            <person name="Chang Y.J."/>
            <person name="Jeffries C.D."/>
            <person name="Brambilla E.M."/>
            <person name="Rohde M."/>
            <person name="Spring S."/>
            <person name="Sikorski J."/>
            <person name="Goker M."/>
            <person name="Woyke T."/>
            <person name="Bristow J."/>
            <person name="Eisen J.A."/>
            <person name="Markowitz V."/>
            <person name="Hugenholtz P."/>
            <person name="Kyrpides N.C."/>
            <person name="Klenk H.P."/>
            <person name="Detter J.C."/>
        </authorList>
    </citation>
    <scope>NUCLEOTIDE SEQUENCE [LARGE SCALE GENOMIC DNA]</scope>
    <source>
        <strain evidence="6">ATCC BAA-921 / DSM 16994 / JCM 11577 / YK-1</strain>
    </source>
</reference>
<evidence type="ECO:0000313" key="5">
    <source>
        <dbReference type="EMBL" id="ADR34423.1"/>
    </source>
</evidence>
<keyword evidence="3" id="KW-0175">Coiled coil</keyword>
<protein>
    <submittedName>
        <fullName evidence="5">ABC transporter related protein</fullName>
    </submittedName>
</protein>